<dbReference type="EMBL" id="JBHSBH010000013">
    <property type="protein sequence ID" value="MFC3998402.1"/>
    <property type="molecule type" value="Genomic_DNA"/>
</dbReference>
<proteinExistence type="predicted"/>
<dbReference type="RefSeq" id="WP_378536207.1">
    <property type="nucleotide sequence ID" value="NZ_JBHSBH010000013.1"/>
</dbReference>
<evidence type="ECO:0000259" key="1">
    <source>
        <dbReference type="Pfam" id="PF04149"/>
    </source>
</evidence>
<dbReference type="Proteomes" id="UP001595847">
    <property type="component" value="Unassembled WGS sequence"/>
</dbReference>
<dbReference type="Pfam" id="PF04149">
    <property type="entry name" value="DUF397"/>
    <property type="match status" value="1"/>
</dbReference>
<protein>
    <submittedName>
        <fullName evidence="2">DUF397 domain-containing protein</fullName>
    </submittedName>
</protein>
<comment type="caution">
    <text evidence="2">The sequence shown here is derived from an EMBL/GenBank/DDBJ whole genome shotgun (WGS) entry which is preliminary data.</text>
</comment>
<reference evidence="3" key="1">
    <citation type="journal article" date="2019" name="Int. J. Syst. Evol. Microbiol.">
        <title>The Global Catalogue of Microorganisms (GCM) 10K type strain sequencing project: providing services to taxonomists for standard genome sequencing and annotation.</title>
        <authorList>
            <consortium name="The Broad Institute Genomics Platform"/>
            <consortium name="The Broad Institute Genome Sequencing Center for Infectious Disease"/>
            <person name="Wu L."/>
            <person name="Ma J."/>
        </authorList>
    </citation>
    <scope>NUCLEOTIDE SEQUENCE [LARGE SCALE GENOMIC DNA]</scope>
    <source>
        <strain evidence="3">TBRC 1826</strain>
    </source>
</reference>
<keyword evidence="3" id="KW-1185">Reference proteome</keyword>
<evidence type="ECO:0000313" key="3">
    <source>
        <dbReference type="Proteomes" id="UP001595847"/>
    </source>
</evidence>
<organism evidence="2 3">
    <name type="scientific">Nocardiopsis sediminis</name>
    <dbReference type="NCBI Taxonomy" id="1778267"/>
    <lineage>
        <taxon>Bacteria</taxon>
        <taxon>Bacillati</taxon>
        <taxon>Actinomycetota</taxon>
        <taxon>Actinomycetes</taxon>
        <taxon>Streptosporangiales</taxon>
        <taxon>Nocardiopsidaceae</taxon>
        <taxon>Nocardiopsis</taxon>
    </lineage>
</organism>
<feature type="domain" description="DUF397" evidence="1">
    <location>
        <begin position="4"/>
        <end position="55"/>
    </location>
</feature>
<name>A0ABV8FR98_9ACTN</name>
<evidence type="ECO:0000313" key="2">
    <source>
        <dbReference type="EMBL" id="MFC3998402.1"/>
    </source>
</evidence>
<accession>A0ABV8FR98</accession>
<gene>
    <name evidence="2" type="ORF">ACFOVU_20925</name>
</gene>
<sequence length="58" mass="6488">MDSQWSKSSYSNAGSDCVEARVDFREGVQVRDTQYPAHGHLAFPSSEWRALLADIDSL</sequence>
<dbReference type="InterPro" id="IPR007278">
    <property type="entry name" value="DUF397"/>
</dbReference>